<evidence type="ECO:0000313" key="3">
    <source>
        <dbReference type="Proteomes" id="UP001550210"/>
    </source>
</evidence>
<dbReference type="Proteomes" id="UP001550210">
    <property type="component" value="Unassembled WGS sequence"/>
</dbReference>
<sequence length="84" mass="9024">MRHPQAEAREREKELLQLVHEDAPELLELPGIGAITGAQILVSRPHQGRFRSEAAFASFAGVTLIPASSRLTSKHRLTGAATAG</sequence>
<comment type="caution">
    <text evidence="2">The sequence shown here is derived from an EMBL/GenBank/DDBJ whole genome shotgun (WGS) entry which is preliminary data.</text>
</comment>
<gene>
    <name evidence="2" type="ORF">ABZZ21_04595</name>
</gene>
<feature type="domain" description="Transposase IS116/IS110/IS902 C-terminal" evidence="1">
    <location>
        <begin position="25"/>
        <end position="78"/>
    </location>
</feature>
<organism evidence="2 3">
    <name type="scientific">Streptomyces ossamyceticus</name>
    <dbReference type="NCBI Taxonomy" id="249581"/>
    <lineage>
        <taxon>Bacteria</taxon>
        <taxon>Bacillati</taxon>
        <taxon>Actinomycetota</taxon>
        <taxon>Actinomycetes</taxon>
        <taxon>Kitasatosporales</taxon>
        <taxon>Streptomycetaceae</taxon>
        <taxon>Streptomyces</taxon>
    </lineage>
</organism>
<dbReference type="InterPro" id="IPR003346">
    <property type="entry name" value="Transposase_20"/>
</dbReference>
<dbReference type="Pfam" id="PF02371">
    <property type="entry name" value="Transposase_20"/>
    <property type="match status" value="1"/>
</dbReference>
<evidence type="ECO:0000313" key="2">
    <source>
        <dbReference type="EMBL" id="MET9843856.1"/>
    </source>
</evidence>
<dbReference type="EMBL" id="JBEXPZ010000004">
    <property type="protein sequence ID" value="MET9843856.1"/>
    <property type="molecule type" value="Genomic_DNA"/>
</dbReference>
<keyword evidence="3" id="KW-1185">Reference proteome</keyword>
<reference evidence="2 3" key="1">
    <citation type="submission" date="2024-06" db="EMBL/GenBank/DDBJ databases">
        <title>The Natural Products Discovery Center: Release of the First 8490 Sequenced Strains for Exploring Actinobacteria Biosynthetic Diversity.</title>
        <authorList>
            <person name="Kalkreuter E."/>
            <person name="Kautsar S.A."/>
            <person name="Yang D."/>
            <person name="Bader C.D."/>
            <person name="Teijaro C.N."/>
            <person name="Fluegel L."/>
            <person name="Davis C.M."/>
            <person name="Simpson J.R."/>
            <person name="Lauterbach L."/>
            <person name="Steele A.D."/>
            <person name="Gui C."/>
            <person name="Meng S."/>
            <person name="Li G."/>
            <person name="Viehrig K."/>
            <person name="Ye F."/>
            <person name="Su P."/>
            <person name="Kiefer A.F."/>
            <person name="Nichols A."/>
            <person name="Cepeda A.J."/>
            <person name="Yan W."/>
            <person name="Fan B."/>
            <person name="Jiang Y."/>
            <person name="Adhikari A."/>
            <person name="Zheng C.-J."/>
            <person name="Schuster L."/>
            <person name="Cowan T.M."/>
            <person name="Smanski M.J."/>
            <person name="Chevrette M.G."/>
            <person name="De Carvalho L.P.S."/>
            <person name="Shen B."/>
        </authorList>
    </citation>
    <scope>NUCLEOTIDE SEQUENCE [LARGE SCALE GENOMIC DNA]</scope>
    <source>
        <strain evidence="2 3">NPDC006434</strain>
    </source>
</reference>
<name>A0ABV2UQN0_9ACTN</name>
<dbReference type="RefSeq" id="WP_355392429.1">
    <property type="nucleotide sequence ID" value="NZ_JBEGHN010000001.1"/>
</dbReference>
<accession>A0ABV2UQN0</accession>
<dbReference type="InterPro" id="IPR047650">
    <property type="entry name" value="Transpos_IS110"/>
</dbReference>
<proteinExistence type="predicted"/>
<dbReference type="PANTHER" id="PTHR33055">
    <property type="entry name" value="TRANSPOSASE FOR INSERTION SEQUENCE ELEMENT IS1111A"/>
    <property type="match status" value="1"/>
</dbReference>
<protein>
    <submittedName>
        <fullName evidence="2">Transposase</fullName>
    </submittedName>
</protein>
<dbReference type="PANTHER" id="PTHR33055:SF16">
    <property type="entry name" value="TRANSPOSASE FOR INSERTION SEQUENCE ELEMENT IS1547"/>
    <property type="match status" value="1"/>
</dbReference>
<evidence type="ECO:0000259" key="1">
    <source>
        <dbReference type="Pfam" id="PF02371"/>
    </source>
</evidence>